<keyword evidence="2" id="KW-1185">Reference proteome</keyword>
<comment type="caution">
    <text evidence="1">The sequence shown here is derived from an EMBL/GenBank/DDBJ whole genome shotgun (WGS) entry which is preliminary data.</text>
</comment>
<dbReference type="AlphaFoldDB" id="A0A7J9H2K5"/>
<proteinExistence type="predicted"/>
<dbReference type="EMBL" id="JABFAD010000007">
    <property type="protein sequence ID" value="MBA0804002.1"/>
    <property type="molecule type" value="Genomic_DNA"/>
</dbReference>
<organism evidence="1 2">
    <name type="scientific">Gossypium harknessii</name>
    <dbReference type="NCBI Taxonomy" id="34285"/>
    <lineage>
        <taxon>Eukaryota</taxon>
        <taxon>Viridiplantae</taxon>
        <taxon>Streptophyta</taxon>
        <taxon>Embryophyta</taxon>
        <taxon>Tracheophyta</taxon>
        <taxon>Spermatophyta</taxon>
        <taxon>Magnoliopsida</taxon>
        <taxon>eudicotyledons</taxon>
        <taxon>Gunneridae</taxon>
        <taxon>Pentapetalae</taxon>
        <taxon>rosids</taxon>
        <taxon>malvids</taxon>
        <taxon>Malvales</taxon>
        <taxon>Malvaceae</taxon>
        <taxon>Malvoideae</taxon>
        <taxon>Gossypium</taxon>
    </lineage>
</organism>
<protein>
    <submittedName>
        <fullName evidence="1">Uncharacterized protein</fullName>
    </submittedName>
</protein>
<reference evidence="1 2" key="1">
    <citation type="journal article" date="2019" name="Genome Biol. Evol.">
        <title>Insights into the evolution of the New World diploid cottons (Gossypium, subgenus Houzingenia) based on genome sequencing.</title>
        <authorList>
            <person name="Grover C.E."/>
            <person name="Arick M.A. 2nd"/>
            <person name="Thrash A."/>
            <person name="Conover J.L."/>
            <person name="Sanders W.S."/>
            <person name="Peterson D.G."/>
            <person name="Frelichowski J.E."/>
            <person name="Scheffler J.A."/>
            <person name="Scheffler B.E."/>
            <person name="Wendel J.F."/>
        </authorList>
    </citation>
    <scope>NUCLEOTIDE SEQUENCE [LARGE SCALE GENOMIC DNA]</scope>
    <source>
        <strain evidence="1">0</strain>
        <tissue evidence="1">Leaf</tissue>
    </source>
</reference>
<accession>A0A7J9H2K5</accession>
<dbReference type="Proteomes" id="UP000593560">
    <property type="component" value="Unassembled WGS sequence"/>
</dbReference>
<gene>
    <name evidence="1" type="ORF">Gohar_014158</name>
</gene>
<name>A0A7J9H2K5_9ROSI</name>
<sequence length="74" mass="8510">MGFSGVVAPLFFIRPWRTAYYRKLDHICGRLYVFWATVATLLYGNHVECNAFPLVSFLKNVAIMPYVDMNEDCG</sequence>
<evidence type="ECO:0000313" key="1">
    <source>
        <dbReference type="EMBL" id="MBA0804002.1"/>
    </source>
</evidence>
<feature type="non-terminal residue" evidence="1">
    <location>
        <position position="1"/>
    </location>
</feature>
<evidence type="ECO:0000313" key="2">
    <source>
        <dbReference type="Proteomes" id="UP000593560"/>
    </source>
</evidence>